<dbReference type="Gene3D" id="3.30.70.3460">
    <property type="match status" value="1"/>
</dbReference>
<dbReference type="GO" id="GO:0006783">
    <property type="term" value="P:heme biosynthetic process"/>
    <property type="evidence" value="ECO:0007669"/>
    <property type="project" value="UniProtKB-KW"/>
</dbReference>
<evidence type="ECO:0000256" key="2">
    <source>
        <dbReference type="ARBA" id="ARBA00023133"/>
    </source>
</evidence>
<dbReference type="Pfam" id="PF22451">
    <property type="entry name" value="NirdL-like_HTH"/>
    <property type="match status" value="1"/>
</dbReference>
<dbReference type="PANTHER" id="PTHR43413:SF1">
    <property type="entry name" value="SIROHEME DECARBOXYLASE NIRL SUBUNIT"/>
    <property type="match status" value="1"/>
</dbReference>
<protein>
    <recommendedName>
        <fullName evidence="5">siroheme decarboxylase</fullName>
        <ecNumber evidence="5">4.1.1.111</ecNumber>
    </recommendedName>
</protein>
<comment type="catalytic activity">
    <reaction evidence="6">
        <text>siroheme + 2 H(+) = 12,18-didecarboxysiroheme + 2 CO2</text>
        <dbReference type="Rhea" id="RHEA:19093"/>
        <dbReference type="ChEBI" id="CHEBI:15378"/>
        <dbReference type="ChEBI" id="CHEBI:16526"/>
        <dbReference type="ChEBI" id="CHEBI:60052"/>
        <dbReference type="ChEBI" id="CHEBI:140497"/>
        <dbReference type="EC" id="4.1.1.111"/>
    </reaction>
</comment>
<dbReference type="PROSITE" id="PS00519">
    <property type="entry name" value="HTH_ASNC_1"/>
    <property type="match status" value="1"/>
</dbReference>
<dbReference type="Gene3D" id="1.10.10.10">
    <property type="entry name" value="Winged helix-like DNA-binding domain superfamily/Winged helix DNA-binding domain"/>
    <property type="match status" value="1"/>
</dbReference>
<organism evidence="9">
    <name type="scientific">Desulfobacca acetoxidans</name>
    <dbReference type="NCBI Taxonomy" id="60893"/>
    <lineage>
        <taxon>Bacteria</taxon>
        <taxon>Pseudomonadati</taxon>
        <taxon>Thermodesulfobacteriota</taxon>
        <taxon>Desulfobaccia</taxon>
        <taxon>Desulfobaccales</taxon>
        <taxon>Desulfobaccaceae</taxon>
        <taxon>Desulfobacca</taxon>
    </lineage>
</organism>
<name>A0A7C3Z0Q1_9BACT</name>
<comment type="caution">
    <text evidence="9">The sequence shown here is derived from an EMBL/GenBank/DDBJ whole genome shotgun (WGS) entry which is preliminary data.</text>
</comment>
<dbReference type="InterPro" id="IPR036390">
    <property type="entry name" value="WH_DNA-bd_sf"/>
</dbReference>
<feature type="domain" description="Siroheme decarboxylase NirL-like HTH" evidence="8">
    <location>
        <begin position="23"/>
        <end position="69"/>
    </location>
</feature>
<comment type="similarity">
    <text evidence="4">Belongs to the Ahb/Nir family.</text>
</comment>
<evidence type="ECO:0000256" key="3">
    <source>
        <dbReference type="ARBA" id="ARBA00023239"/>
    </source>
</evidence>
<accession>A0A7C3Z0Q1</accession>
<evidence type="ECO:0000256" key="1">
    <source>
        <dbReference type="ARBA" id="ARBA00004744"/>
    </source>
</evidence>
<proteinExistence type="inferred from homology"/>
<keyword evidence="3" id="KW-0456">Lyase</keyword>
<dbReference type="SMART" id="SM00344">
    <property type="entry name" value="HTH_ASNC"/>
    <property type="match status" value="1"/>
</dbReference>
<dbReference type="InterPro" id="IPR050684">
    <property type="entry name" value="HTH-Siroheme_Decarb"/>
</dbReference>
<dbReference type="UniPathway" id="UPA00252"/>
<dbReference type="EC" id="4.1.1.111" evidence="5"/>
<dbReference type="SUPFAM" id="SSF46785">
    <property type="entry name" value="Winged helix' DNA-binding domain"/>
    <property type="match status" value="1"/>
</dbReference>
<dbReference type="InterPro" id="IPR019888">
    <property type="entry name" value="Tscrpt_reg_AsnC-like"/>
</dbReference>
<dbReference type="InterPro" id="IPR053953">
    <property type="entry name" value="NirdL-like_HTH"/>
</dbReference>
<feature type="domain" description="Siroheme decarboxylase AsnC-like ligand binding" evidence="7">
    <location>
        <begin position="79"/>
        <end position="158"/>
    </location>
</feature>
<keyword evidence="2" id="KW-0350">Heme biosynthesis</keyword>
<reference evidence="9" key="1">
    <citation type="journal article" date="2020" name="mSystems">
        <title>Genome- and Community-Level Interaction Insights into Carbon Utilization and Element Cycling Functions of Hydrothermarchaeota in Hydrothermal Sediment.</title>
        <authorList>
            <person name="Zhou Z."/>
            <person name="Liu Y."/>
            <person name="Xu W."/>
            <person name="Pan J."/>
            <person name="Luo Z.H."/>
            <person name="Li M."/>
        </authorList>
    </citation>
    <scope>NUCLEOTIDE SEQUENCE [LARGE SCALE GENOMIC DNA]</scope>
    <source>
        <strain evidence="9">SpSt-897</strain>
    </source>
</reference>
<evidence type="ECO:0000313" key="9">
    <source>
        <dbReference type="EMBL" id="HGF33889.1"/>
    </source>
</evidence>
<dbReference type="InterPro" id="IPR019885">
    <property type="entry name" value="Tscrpt_reg_HTH_AsnC-type_CS"/>
</dbReference>
<dbReference type="InterPro" id="IPR040523">
    <property type="entry name" value="AsnC_trans_reg2"/>
</dbReference>
<dbReference type="PANTHER" id="PTHR43413">
    <property type="entry name" value="TRANSCRIPTIONAL REGULATOR, ASNC FAMILY"/>
    <property type="match status" value="1"/>
</dbReference>
<dbReference type="EMBL" id="DTMF01000146">
    <property type="protein sequence ID" value="HGF33889.1"/>
    <property type="molecule type" value="Genomic_DNA"/>
</dbReference>
<evidence type="ECO:0000256" key="4">
    <source>
        <dbReference type="ARBA" id="ARBA00023457"/>
    </source>
</evidence>
<evidence type="ECO:0000256" key="6">
    <source>
        <dbReference type="ARBA" id="ARBA00048470"/>
    </source>
</evidence>
<gene>
    <name evidence="9" type="ORF">ENW96_05795</name>
</gene>
<dbReference type="InterPro" id="IPR036388">
    <property type="entry name" value="WH-like_DNA-bd_sf"/>
</dbReference>
<evidence type="ECO:0000259" key="7">
    <source>
        <dbReference type="Pfam" id="PF17805"/>
    </source>
</evidence>
<dbReference type="GO" id="GO:0016829">
    <property type="term" value="F:lyase activity"/>
    <property type="evidence" value="ECO:0007669"/>
    <property type="project" value="UniProtKB-KW"/>
</dbReference>
<sequence>MPSPLKSPKTENRKAKTDLDELDRAILNEIQSHFPIVSRPYEEMGKKVGVSEAEVIRRVQAMYDAGIIRRIGANFTSRRLGYTSTLCVAEVAPEKLADFAAVVNRYPGVTHNYLRRHRYNVWFTLIAESEDRLQEIIEEISQVTGVPVLSLPAREIFKIRVDFPV</sequence>
<comment type="pathway">
    <text evidence="1">Porphyrin-containing compound metabolism; protoheme biosynthesis.</text>
</comment>
<evidence type="ECO:0000256" key="5">
    <source>
        <dbReference type="ARBA" id="ARBA00023471"/>
    </source>
</evidence>
<evidence type="ECO:0000259" key="8">
    <source>
        <dbReference type="Pfam" id="PF22451"/>
    </source>
</evidence>
<dbReference type="AlphaFoldDB" id="A0A7C3Z0Q1"/>
<dbReference type="Pfam" id="PF17805">
    <property type="entry name" value="AsnC_trans_reg2"/>
    <property type="match status" value="1"/>
</dbReference>